<organism evidence="1 2">
    <name type="scientific">Xanthomonas sacchari</name>
    <dbReference type="NCBI Taxonomy" id="56458"/>
    <lineage>
        <taxon>Bacteria</taxon>
        <taxon>Pseudomonadati</taxon>
        <taxon>Pseudomonadota</taxon>
        <taxon>Gammaproteobacteria</taxon>
        <taxon>Lysobacterales</taxon>
        <taxon>Lysobacteraceae</taxon>
        <taxon>Xanthomonas</taxon>
    </lineage>
</organism>
<dbReference type="EMBL" id="JANFWR010000010">
    <property type="protein sequence ID" value="MCW0399337.1"/>
    <property type="molecule type" value="Genomic_DNA"/>
</dbReference>
<dbReference type="Proteomes" id="UP001320843">
    <property type="component" value="Unassembled WGS sequence"/>
</dbReference>
<sequence>MTPIITPEMFEALRDLRVGVDLDRHHLPNAELRLAALDAAIELLPRYEKLRSALELIANQGPNFGPDGTFRSWRHWSTIASEALASSPTQPPE</sequence>
<accession>A0ABT3DVB4</accession>
<gene>
    <name evidence="1" type="ORF">NB700_001893</name>
</gene>
<name>A0ABT3DVB4_9XANT</name>
<keyword evidence="2" id="KW-1185">Reference proteome</keyword>
<evidence type="ECO:0000313" key="2">
    <source>
        <dbReference type="Proteomes" id="UP001320843"/>
    </source>
</evidence>
<comment type="caution">
    <text evidence="1">The sequence shown here is derived from an EMBL/GenBank/DDBJ whole genome shotgun (WGS) entry which is preliminary data.</text>
</comment>
<proteinExistence type="predicted"/>
<protein>
    <submittedName>
        <fullName evidence="1">Uncharacterized protein</fullName>
    </submittedName>
</protein>
<reference evidence="1 2" key="1">
    <citation type="submission" date="2022-06" db="EMBL/GenBank/DDBJ databases">
        <title>Dynamics of rice microbiomes reveals core vertical transmitted seed endophytes.</title>
        <authorList>
            <person name="Liao K."/>
            <person name="Zhang X."/>
        </authorList>
    </citation>
    <scope>NUCLEOTIDE SEQUENCE [LARGE SCALE GENOMIC DNA]</scope>
    <source>
        <strain evidence="1 2">YT10-10-1</strain>
    </source>
</reference>
<evidence type="ECO:0000313" key="1">
    <source>
        <dbReference type="EMBL" id="MCW0399337.1"/>
    </source>
</evidence>
<dbReference type="RefSeq" id="WP_267122750.1">
    <property type="nucleotide sequence ID" value="NZ_JANFWR010000010.1"/>
</dbReference>